<evidence type="ECO:0000313" key="2">
    <source>
        <dbReference type="EMBL" id="EWC90700.1"/>
    </source>
</evidence>
<organism evidence="2 3">
    <name type="scientific">Plasmodium falciparum (isolate NF54)</name>
    <dbReference type="NCBI Taxonomy" id="5843"/>
    <lineage>
        <taxon>Eukaryota</taxon>
        <taxon>Sar</taxon>
        <taxon>Alveolata</taxon>
        <taxon>Apicomplexa</taxon>
        <taxon>Aconoidasida</taxon>
        <taxon>Haemosporida</taxon>
        <taxon>Plasmodiidae</taxon>
        <taxon>Plasmodium</taxon>
        <taxon>Plasmodium (Laverania)</taxon>
    </lineage>
</organism>
<dbReference type="Proteomes" id="UP000030673">
    <property type="component" value="Unassembled WGS sequence"/>
</dbReference>
<keyword evidence="1" id="KW-1133">Transmembrane helix</keyword>
<keyword evidence="1" id="KW-0812">Transmembrane</keyword>
<dbReference type="SUPFAM" id="SSF158573">
    <property type="entry name" value="GINS helical bundle-like"/>
    <property type="match status" value="1"/>
</dbReference>
<gene>
    <name evidence="2" type="ORF">PFNF54_00490</name>
</gene>
<dbReference type="AlphaFoldDB" id="W7KCJ1"/>
<keyword evidence="1" id="KW-0472">Membrane</keyword>
<evidence type="ECO:0000313" key="3">
    <source>
        <dbReference type="Proteomes" id="UP000030673"/>
    </source>
</evidence>
<sequence length="103" mass="12612">IHIFFFIYIFHFFLYLSFFYIICVGLIQDIRQKRIYKIMNKIKSCDIFSEILMINNIQIYETYCVNYLASVFFQKNTSTNSFDESFDIRNYLFDPFIFSSYNT</sequence>
<protein>
    <submittedName>
        <fullName evidence="2">Uncharacterized protein</fullName>
    </submittedName>
</protein>
<feature type="non-terminal residue" evidence="2">
    <location>
        <position position="1"/>
    </location>
</feature>
<evidence type="ECO:0000256" key="1">
    <source>
        <dbReference type="SAM" id="Phobius"/>
    </source>
</evidence>
<reference evidence="2 3" key="1">
    <citation type="submission" date="2013-02" db="EMBL/GenBank/DDBJ databases">
        <title>The Genome Sequence of Plasmodium falciparum NF54.</title>
        <authorList>
            <consortium name="The Broad Institute Genome Sequencing Platform"/>
            <consortium name="The Broad Institute Genome Sequencing Center for Infectious Disease"/>
            <person name="Neafsey D."/>
            <person name="Cheeseman I."/>
            <person name="Volkman S."/>
            <person name="Adams J."/>
            <person name="Walker B."/>
            <person name="Young S.K."/>
            <person name="Zeng Q."/>
            <person name="Gargeya S."/>
            <person name="Fitzgerald M."/>
            <person name="Haas B."/>
            <person name="Abouelleil A."/>
            <person name="Alvarado L."/>
            <person name="Arachchi H.M."/>
            <person name="Berlin A.M."/>
            <person name="Chapman S.B."/>
            <person name="Dewar J."/>
            <person name="Goldberg J."/>
            <person name="Griggs A."/>
            <person name="Gujja S."/>
            <person name="Hansen M."/>
            <person name="Howarth C."/>
            <person name="Imamovic A."/>
            <person name="Larimer J."/>
            <person name="McCowan C."/>
            <person name="Murphy C."/>
            <person name="Neiman D."/>
            <person name="Pearson M."/>
            <person name="Priest M."/>
            <person name="Roberts A."/>
            <person name="Saif S."/>
            <person name="Shea T."/>
            <person name="Sisk P."/>
            <person name="Sykes S."/>
            <person name="Wortman J."/>
            <person name="Nusbaum C."/>
            <person name="Birren B."/>
        </authorList>
    </citation>
    <scope>NUCLEOTIDE SEQUENCE [LARGE SCALE GENOMIC DNA]</scope>
    <source>
        <strain evidence="2 3">NF54</strain>
    </source>
</reference>
<dbReference type="InterPro" id="IPR007257">
    <property type="entry name" value="GINS_Psf2"/>
</dbReference>
<name>W7KCJ1_PLAFO</name>
<dbReference type="GO" id="GO:0000727">
    <property type="term" value="P:double-strand break repair via break-induced replication"/>
    <property type="evidence" value="ECO:0007669"/>
    <property type="project" value="TreeGrafter"/>
</dbReference>
<dbReference type="GO" id="GO:0000811">
    <property type="term" value="C:GINS complex"/>
    <property type="evidence" value="ECO:0007669"/>
    <property type="project" value="TreeGrafter"/>
</dbReference>
<dbReference type="PANTHER" id="PTHR12772:SF0">
    <property type="entry name" value="DNA REPLICATION COMPLEX GINS PROTEIN PSF2"/>
    <property type="match status" value="1"/>
</dbReference>
<dbReference type="EMBL" id="KI928211">
    <property type="protein sequence ID" value="EWC90700.1"/>
    <property type="molecule type" value="Genomic_DNA"/>
</dbReference>
<dbReference type="PANTHER" id="PTHR12772">
    <property type="entry name" value="DNA REPLICATION COMPLEX GINS PROTEIN PSF2"/>
    <property type="match status" value="1"/>
</dbReference>
<keyword evidence="3" id="KW-1185">Reference proteome</keyword>
<accession>W7KCJ1</accession>
<feature type="transmembrane region" description="Helical" evidence="1">
    <location>
        <begin position="6"/>
        <end position="27"/>
    </location>
</feature>
<proteinExistence type="predicted"/>
<dbReference type="InterPro" id="IPR036224">
    <property type="entry name" value="GINS_bundle-like_dom_sf"/>
</dbReference>
<dbReference type="GO" id="GO:0006260">
    <property type="term" value="P:DNA replication"/>
    <property type="evidence" value="ECO:0007669"/>
    <property type="project" value="InterPro"/>
</dbReference>